<sequence length="175" mass="18779">MRTKIPLLCFTFFVFSCGDKDDDNNSAANTDCNELIAVDTSRGACTETLSYANEFSMTTSGDLRKITANNIPGHNVGLFGNVAGSINPNAISAQNSSYDIDLTPAKANSKTQLLNNGPVYSFGILLNGVEVDPVAAEPWPHTKPVTNSHNWTWNLEATMVNIGLDCNTAHVQPNG</sequence>
<evidence type="ECO:0000259" key="1">
    <source>
        <dbReference type="Pfam" id="PF14240"/>
    </source>
</evidence>
<organism evidence="2">
    <name type="scientific">marine metagenome</name>
    <dbReference type="NCBI Taxonomy" id="408172"/>
    <lineage>
        <taxon>unclassified sequences</taxon>
        <taxon>metagenomes</taxon>
        <taxon>ecological metagenomes</taxon>
    </lineage>
</organism>
<name>A0A382LJ11_9ZZZZ</name>
<protein>
    <recommendedName>
        <fullName evidence="1">YHYH domain-containing protein</fullName>
    </recommendedName>
</protein>
<dbReference type="PROSITE" id="PS51257">
    <property type="entry name" value="PROKAR_LIPOPROTEIN"/>
    <property type="match status" value="1"/>
</dbReference>
<dbReference type="AlphaFoldDB" id="A0A382LJ11"/>
<feature type="non-terminal residue" evidence="2">
    <location>
        <position position="175"/>
    </location>
</feature>
<feature type="domain" description="YHYH" evidence="1">
    <location>
        <begin position="98"/>
        <end position="175"/>
    </location>
</feature>
<proteinExistence type="predicted"/>
<dbReference type="Pfam" id="PF14240">
    <property type="entry name" value="YHYH"/>
    <property type="match status" value="1"/>
</dbReference>
<dbReference type="InterPro" id="IPR025924">
    <property type="entry name" value="YHYH_dom"/>
</dbReference>
<gene>
    <name evidence="2" type="ORF">METZ01_LOCUS287705</name>
</gene>
<dbReference type="EMBL" id="UINC01086414">
    <property type="protein sequence ID" value="SVC34851.1"/>
    <property type="molecule type" value="Genomic_DNA"/>
</dbReference>
<evidence type="ECO:0000313" key="2">
    <source>
        <dbReference type="EMBL" id="SVC34851.1"/>
    </source>
</evidence>
<reference evidence="2" key="1">
    <citation type="submission" date="2018-05" db="EMBL/GenBank/DDBJ databases">
        <authorList>
            <person name="Lanie J.A."/>
            <person name="Ng W.-L."/>
            <person name="Kazmierczak K.M."/>
            <person name="Andrzejewski T.M."/>
            <person name="Davidsen T.M."/>
            <person name="Wayne K.J."/>
            <person name="Tettelin H."/>
            <person name="Glass J.I."/>
            <person name="Rusch D."/>
            <person name="Podicherti R."/>
            <person name="Tsui H.-C.T."/>
            <person name="Winkler M.E."/>
        </authorList>
    </citation>
    <scope>NUCLEOTIDE SEQUENCE</scope>
</reference>
<accession>A0A382LJ11</accession>